<evidence type="ECO:0000256" key="7">
    <source>
        <dbReference type="ARBA" id="ARBA00022989"/>
    </source>
</evidence>
<dbReference type="InterPro" id="IPR027417">
    <property type="entry name" value="P-loop_NTPase"/>
</dbReference>
<dbReference type="HOGENOM" id="CLU_091084_0_0_1"/>
<dbReference type="GO" id="GO:0005525">
    <property type="term" value="F:GTP binding"/>
    <property type="evidence" value="ECO:0007669"/>
    <property type="project" value="UniProtKB-KW"/>
</dbReference>
<evidence type="ECO:0000256" key="10">
    <source>
        <dbReference type="ARBA" id="ARBA00023170"/>
    </source>
</evidence>
<evidence type="ECO:0000256" key="4">
    <source>
        <dbReference type="ARBA" id="ARBA00022692"/>
    </source>
</evidence>
<reference evidence="12 13" key="1">
    <citation type="journal article" date="2004" name="Nature">
        <title>Genome evolution in yeasts.</title>
        <authorList>
            <consortium name="Genolevures"/>
            <person name="Dujon B."/>
            <person name="Sherman D."/>
            <person name="Fischer G."/>
            <person name="Durrens P."/>
            <person name="Casaregola S."/>
            <person name="Lafontaine I."/>
            <person name="de Montigny J."/>
            <person name="Marck C."/>
            <person name="Neuveglise C."/>
            <person name="Talla E."/>
            <person name="Goffard N."/>
            <person name="Frangeul L."/>
            <person name="Aigle M."/>
            <person name="Anthouard V."/>
            <person name="Babour A."/>
            <person name="Barbe V."/>
            <person name="Barnay S."/>
            <person name="Blanchin S."/>
            <person name="Beckerich J.M."/>
            <person name="Beyne E."/>
            <person name="Bleykasten C."/>
            <person name="Boisrame A."/>
            <person name="Boyer J."/>
            <person name="Cattolico L."/>
            <person name="Confanioleri F."/>
            <person name="de Daruvar A."/>
            <person name="Despons L."/>
            <person name="Fabre E."/>
            <person name="Fairhead C."/>
            <person name="Ferry-Dumazet H."/>
            <person name="Groppi A."/>
            <person name="Hantraye F."/>
            <person name="Hennequin C."/>
            <person name="Jauniaux N."/>
            <person name="Joyet P."/>
            <person name="Kachouri R."/>
            <person name="Kerrest A."/>
            <person name="Koszul R."/>
            <person name="Lemaire M."/>
            <person name="Lesur I."/>
            <person name="Ma L."/>
            <person name="Muller H."/>
            <person name="Nicaud J.M."/>
            <person name="Nikolski M."/>
            <person name="Oztas S."/>
            <person name="Ozier-Kalogeropoulos O."/>
            <person name="Pellenz S."/>
            <person name="Potier S."/>
            <person name="Richard G.F."/>
            <person name="Straub M.L."/>
            <person name="Suleau A."/>
            <person name="Swennene D."/>
            <person name="Tekaia F."/>
            <person name="Wesolowski-Louvel M."/>
            <person name="Westhof E."/>
            <person name="Wirth B."/>
            <person name="Zeniou-Meyer M."/>
            <person name="Zivanovic I."/>
            <person name="Bolotin-Fukuhara M."/>
            <person name="Thierry A."/>
            <person name="Bouchier C."/>
            <person name="Caudron B."/>
            <person name="Scarpelli C."/>
            <person name="Gaillardin C."/>
            <person name="Weissenbach J."/>
            <person name="Wincker P."/>
            <person name="Souciet J.L."/>
        </authorList>
    </citation>
    <scope>NUCLEOTIDE SEQUENCE [LARGE SCALE GENOMIC DNA]</scope>
    <source>
        <strain evidence="13">ATCC 36239 / CBS 767 / BCRC 21394 / JCM 1990 / NBRC 0083 / IGC 2968</strain>
    </source>
</reference>
<proteinExistence type="inferred from homology"/>
<organism evidence="12 13">
    <name type="scientific">Debaryomyces hansenii (strain ATCC 36239 / CBS 767 / BCRC 21394 / JCM 1990 / NBRC 0083 / IGC 2968)</name>
    <name type="common">Yeast</name>
    <name type="synonym">Torulaspora hansenii</name>
    <dbReference type="NCBI Taxonomy" id="284592"/>
    <lineage>
        <taxon>Eukaryota</taxon>
        <taxon>Fungi</taxon>
        <taxon>Dikarya</taxon>
        <taxon>Ascomycota</taxon>
        <taxon>Saccharomycotina</taxon>
        <taxon>Pichiomycetes</taxon>
        <taxon>Debaryomycetaceae</taxon>
        <taxon>Debaryomyces</taxon>
    </lineage>
</organism>
<dbReference type="OMA" id="CWIDERA"/>
<evidence type="ECO:0000256" key="1">
    <source>
        <dbReference type="ARBA" id="ARBA00004389"/>
    </source>
</evidence>
<dbReference type="AlphaFoldDB" id="Q6BQN4"/>
<dbReference type="Gene3D" id="3.40.50.300">
    <property type="entry name" value="P-loop containing nucleotide triphosphate hydrolases"/>
    <property type="match status" value="1"/>
</dbReference>
<name>Q6BQN4_DEBHA</name>
<keyword evidence="6" id="KW-0256">Endoplasmic reticulum</keyword>
<dbReference type="FunCoup" id="Q6BQN4">
    <property type="interactions" value="645"/>
</dbReference>
<keyword evidence="7 11" id="KW-1133">Transmembrane helix</keyword>
<evidence type="ECO:0000256" key="11">
    <source>
        <dbReference type="SAM" id="Phobius"/>
    </source>
</evidence>
<keyword evidence="8" id="KW-0342">GTP-binding</keyword>
<keyword evidence="9 11" id="KW-0472">Membrane</keyword>
<keyword evidence="4 11" id="KW-0812">Transmembrane</keyword>
<dbReference type="InterPro" id="IPR019009">
    <property type="entry name" value="SRP_receptor_beta_su"/>
</dbReference>
<dbReference type="STRING" id="284592.Q6BQN4"/>
<accession>Q6BQN4</accession>
<evidence type="ECO:0000256" key="2">
    <source>
        <dbReference type="ARBA" id="ARBA00005619"/>
    </source>
</evidence>
<evidence type="ECO:0000313" key="12">
    <source>
        <dbReference type="EMBL" id="CAG87704.2"/>
    </source>
</evidence>
<evidence type="ECO:0000313" key="13">
    <source>
        <dbReference type="Proteomes" id="UP000000599"/>
    </source>
</evidence>
<dbReference type="SUPFAM" id="SSF52540">
    <property type="entry name" value="P-loop containing nucleoside triphosphate hydrolases"/>
    <property type="match status" value="1"/>
</dbReference>
<protein>
    <recommendedName>
        <fullName evidence="3">Signal recognition particle receptor subunit beta</fullName>
    </recommendedName>
</protein>
<dbReference type="GeneID" id="2902779"/>
<gene>
    <name evidence="12" type="ordered locus">DEHA2E03718g</name>
</gene>
<keyword evidence="13" id="KW-1185">Reference proteome</keyword>
<evidence type="ECO:0000256" key="9">
    <source>
        <dbReference type="ARBA" id="ARBA00023136"/>
    </source>
</evidence>
<dbReference type="Proteomes" id="UP000000599">
    <property type="component" value="Chromosome E"/>
</dbReference>
<comment type="similarity">
    <text evidence="2">Belongs to the SRP receptor beta subunit family.</text>
</comment>
<evidence type="ECO:0000256" key="6">
    <source>
        <dbReference type="ARBA" id="ARBA00022824"/>
    </source>
</evidence>
<sequence length="270" mass="30665">MDYIQVSLITLLLGLVVTLLIFCIQNLETKKGGRSQYSKPTFLIIGPNNSGKTALFFKFISNPDDKYEFTPTVSSIEPNVKDKILPFSNPKLGSKYQIIDYPGHIKYSKLLTKLMNEDITLKNIRGIIYVIDSSSNAINGEAVKLISKQLFTLLSSTEKLPTGIDFLFAVNKQDLFDSKPIHKVKEILELEMTKLIKNELSTKKFQENNENELESEENDNAIREFWSSTMGLQQSFKFELLEGSMDFVGGSVLKNKSDGWENWIDEKVVN</sequence>
<dbReference type="OrthoDB" id="41266at2759"/>
<dbReference type="InParanoid" id="Q6BQN4"/>
<keyword evidence="5" id="KW-0547">Nucleotide-binding</keyword>
<dbReference type="EMBL" id="CR382137">
    <property type="protein sequence ID" value="CAG87704.2"/>
    <property type="molecule type" value="Genomic_DNA"/>
</dbReference>
<keyword evidence="10" id="KW-0675">Receptor</keyword>
<comment type="subcellular location">
    <subcellularLocation>
        <location evidence="1">Endoplasmic reticulum membrane</location>
        <topology evidence="1">Single-pass membrane protein</topology>
    </subcellularLocation>
</comment>
<dbReference type="eggNOG" id="KOG0090">
    <property type="taxonomic scope" value="Eukaryota"/>
</dbReference>
<evidence type="ECO:0000256" key="5">
    <source>
        <dbReference type="ARBA" id="ARBA00022741"/>
    </source>
</evidence>
<dbReference type="RefSeq" id="XP_459486.2">
    <property type="nucleotide sequence ID" value="XM_459486.1"/>
</dbReference>
<evidence type="ECO:0000256" key="8">
    <source>
        <dbReference type="ARBA" id="ARBA00023134"/>
    </source>
</evidence>
<dbReference type="GO" id="GO:0005789">
    <property type="term" value="C:endoplasmic reticulum membrane"/>
    <property type="evidence" value="ECO:0007669"/>
    <property type="project" value="UniProtKB-SubCell"/>
</dbReference>
<feature type="transmembrane region" description="Helical" evidence="11">
    <location>
        <begin position="6"/>
        <end position="24"/>
    </location>
</feature>
<dbReference type="Pfam" id="PF09439">
    <property type="entry name" value="SRPRB"/>
    <property type="match status" value="1"/>
</dbReference>
<dbReference type="VEuPathDB" id="FungiDB:DEHA2E03718g"/>
<dbReference type="KEGG" id="dha:DEHA2E03718g"/>
<evidence type="ECO:0000256" key="3">
    <source>
        <dbReference type="ARBA" id="ARBA00020256"/>
    </source>
</evidence>